<dbReference type="AlphaFoldDB" id="A0A9D1E2U3"/>
<comment type="caution">
    <text evidence="1">The sequence shown here is derived from an EMBL/GenBank/DDBJ whole genome shotgun (WGS) entry which is preliminary data.</text>
</comment>
<dbReference type="Proteomes" id="UP000824200">
    <property type="component" value="Unassembled WGS sequence"/>
</dbReference>
<proteinExistence type="predicted"/>
<name>A0A9D1E2U3_9BACT</name>
<reference evidence="1" key="1">
    <citation type="submission" date="2020-10" db="EMBL/GenBank/DDBJ databases">
        <authorList>
            <person name="Gilroy R."/>
        </authorList>
    </citation>
    <scope>NUCLEOTIDE SEQUENCE</scope>
    <source>
        <strain evidence="1">CHK121-14286</strain>
    </source>
</reference>
<dbReference type="EMBL" id="DVHL01000010">
    <property type="protein sequence ID" value="HIR65488.1"/>
    <property type="molecule type" value="Genomic_DNA"/>
</dbReference>
<protein>
    <submittedName>
        <fullName evidence="1">Uncharacterized protein</fullName>
    </submittedName>
</protein>
<accession>A0A9D1E2U3</accession>
<organism evidence="1 2">
    <name type="scientific">Candidatus Fimimonas gallinarum</name>
    <dbReference type="NCBI Taxonomy" id="2840821"/>
    <lineage>
        <taxon>Bacteria</taxon>
        <taxon>Pseudomonadati</taxon>
        <taxon>Myxococcota</taxon>
        <taxon>Myxococcia</taxon>
        <taxon>Myxococcales</taxon>
        <taxon>Cystobacterineae</taxon>
        <taxon>Myxococcaceae</taxon>
        <taxon>Myxococcaceae incertae sedis</taxon>
        <taxon>Candidatus Fimimonas</taxon>
    </lineage>
</organism>
<gene>
    <name evidence="1" type="ORF">IAC95_01155</name>
</gene>
<evidence type="ECO:0000313" key="1">
    <source>
        <dbReference type="EMBL" id="HIR65488.1"/>
    </source>
</evidence>
<evidence type="ECO:0000313" key="2">
    <source>
        <dbReference type="Proteomes" id="UP000824200"/>
    </source>
</evidence>
<sequence>MNYSYMLNGRTADGTLLKNHGFVQEGNCFSLRVELQNGLYTVIKIYNNKLDVDVFDEIFHKKYTAFSSGHSGSAIRTQVREIVEKILNDCCV</sequence>
<reference evidence="1" key="2">
    <citation type="journal article" date="2021" name="PeerJ">
        <title>Extensive microbial diversity within the chicken gut microbiome revealed by metagenomics and culture.</title>
        <authorList>
            <person name="Gilroy R."/>
            <person name="Ravi A."/>
            <person name="Getino M."/>
            <person name="Pursley I."/>
            <person name="Horton D.L."/>
            <person name="Alikhan N.F."/>
            <person name="Baker D."/>
            <person name="Gharbi K."/>
            <person name="Hall N."/>
            <person name="Watson M."/>
            <person name="Adriaenssens E.M."/>
            <person name="Foster-Nyarko E."/>
            <person name="Jarju S."/>
            <person name="Secka A."/>
            <person name="Antonio M."/>
            <person name="Oren A."/>
            <person name="Chaudhuri R.R."/>
            <person name="La Ragione R."/>
            <person name="Hildebrand F."/>
            <person name="Pallen M.J."/>
        </authorList>
    </citation>
    <scope>NUCLEOTIDE SEQUENCE</scope>
    <source>
        <strain evidence="1">CHK121-14286</strain>
    </source>
</reference>